<protein>
    <submittedName>
        <fullName evidence="2">Uncharacterized protein</fullName>
    </submittedName>
</protein>
<organism evidence="2 3">
    <name type="scientific">Metschnikowia aff. pulcherrima</name>
    <dbReference type="NCBI Taxonomy" id="2163413"/>
    <lineage>
        <taxon>Eukaryota</taxon>
        <taxon>Fungi</taxon>
        <taxon>Dikarya</taxon>
        <taxon>Ascomycota</taxon>
        <taxon>Saccharomycotina</taxon>
        <taxon>Pichiomycetes</taxon>
        <taxon>Metschnikowiaceae</taxon>
        <taxon>Metschnikowia</taxon>
    </lineage>
</organism>
<dbReference type="STRING" id="2163413.A0A4V1AE67"/>
<evidence type="ECO:0000256" key="1">
    <source>
        <dbReference type="SAM" id="MobiDB-lite"/>
    </source>
</evidence>
<evidence type="ECO:0000313" key="3">
    <source>
        <dbReference type="Proteomes" id="UP000292447"/>
    </source>
</evidence>
<dbReference type="EMBL" id="CP034458">
    <property type="protein sequence ID" value="QBM88153.1"/>
    <property type="molecule type" value="Genomic_DNA"/>
</dbReference>
<proteinExistence type="predicted"/>
<feature type="compositionally biased region" description="Polar residues" evidence="1">
    <location>
        <begin position="23"/>
        <end position="37"/>
    </location>
</feature>
<keyword evidence="3" id="KW-1185">Reference proteome</keyword>
<dbReference type="Proteomes" id="UP000292447">
    <property type="component" value="Chromosome III"/>
</dbReference>
<dbReference type="AlphaFoldDB" id="A0A4V1AE67"/>
<gene>
    <name evidence="2" type="ORF">METSCH_C01160</name>
</gene>
<feature type="region of interest" description="Disordered" evidence="1">
    <location>
        <begin position="18"/>
        <end position="37"/>
    </location>
</feature>
<sequence length="86" mass="9825">MTRTKKWTVHEKASTPKYFTHNGHFNTDPNKISKNGNGKFNWGRPGDEYMDDAEYTGAGRRNLNHALNELNLAEKLEDCNSKLDLA</sequence>
<evidence type="ECO:0000313" key="2">
    <source>
        <dbReference type="EMBL" id="QBM88153.1"/>
    </source>
</evidence>
<reference evidence="3" key="1">
    <citation type="submission" date="2019-03" db="EMBL/GenBank/DDBJ databases">
        <title>Snf2 controls pulcherriminic acid biosynthesis and connects pigmentation and antifungal activity of the yeast Metschnikowia pulcherrima.</title>
        <authorList>
            <person name="Gore-Lloyd D."/>
            <person name="Sumann I."/>
            <person name="Brachmann A.O."/>
            <person name="Schneeberger K."/>
            <person name="Ortiz-Merino R.A."/>
            <person name="Moreno-Beltran M."/>
            <person name="Schlaefli M."/>
            <person name="Kirner P."/>
            <person name="Santos Kron A."/>
            <person name="Wolfe K.H."/>
            <person name="Piel J."/>
            <person name="Ahrens C.H."/>
            <person name="Henk D."/>
            <person name="Freimoser F.M."/>
        </authorList>
    </citation>
    <scope>NUCLEOTIDE SEQUENCE [LARGE SCALE GENOMIC DNA]</scope>
    <source>
        <strain evidence="3">APC 1.2</strain>
    </source>
</reference>
<accession>A0A4V1AE67</accession>
<name>A0A4V1AE67_9ASCO</name>